<evidence type="ECO:0000256" key="2">
    <source>
        <dbReference type="ARBA" id="ARBA00022801"/>
    </source>
</evidence>
<dbReference type="SUPFAM" id="SSF53474">
    <property type="entry name" value="alpha/beta-Hydrolases"/>
    <property type="match status" value="1"/>
</dbReference>
<proteinExistence type="inferred from homology"/>
<dbReference type="GO" id="GO:0016787">
    <property type="term" value="F:hydrolase activity"/>
    <property type="evidence" value="ECO:0007669"/>
    <property type="project" value="UniProtKB-KW"/>
</dbReference>
<dbReference type="InterPro" id="IPR019826">
    <property type="entry name" value="Carboxylesterase_B_AS"/>
</dbReference>
<dbReference type="OrthoDB" id="408631at2759"/>
<dbReference type="AlphaFoldDB" id="A0A0D2KRQ7"/>
<name>A0A0D2KRQ7_HYPSF</name>
<evidence type="ECO:0000313" key="6">
    <source>
        <dbReference type="Proteomes" id="UP000054270"/>
    </source>
</evidence>
<dbReference type="PANTHER" id="PTHR11559">
    <property type="entry name" value="CARBOXYLESTERASE"/>
    <property type="match status" value="1"/>
</dbReference>
<dbReference type="OMA" id="IMEMWAN"/>
<keyword evidence="3" id="KW-0732">Signal</keyword>
<dbReference type="EC" id="3.1.1.-" evidence="3"/>
<dbReference type="InterPro" id="IPR002018">
    <property type="entry name" value="CarbesteraseB"/>
</dbReference>
<accession>A0A0D2KRQ7</accession>
<evidence type="ECO:0000259" key="4">
    <source>
        <dbReference type="Pfam" id="PF00135"/>
    </source>
</evidence>
<dbReference type="InterPro" id="IPR029058">
    <property type="entry name" value="AB_hydrolase_fold"/>
</dbReference>
<comment type="similarity">
    <text evidence="1 3">Belongs to the type-B carboxylesterase/lipase family.</text>
</comment>
<evidence type="ECO:0000256" key="3">
    <source>
        <dbReference type="RuleBase" id="RU361235"/>
    </source>
</evidence>
<dbReference type="EMBL" id="KN817605">
    <property type="protein sequence ID" value="KJA17322.1"/>
    <property type="molecule type" value="Genomic_DNA"/>
</dbReference>
<dbReference type="STRING" id="945553.A0A0D2KRQ7"/>
<gene>
    <name evidence="5" type="ORF">HYPSUDRAFT_46517</name>
</gene>
<dbReference type="InterPro" id="IPR019819">
    <property type="entry name" value="Carboxylesterase_B_CS"/>
</dbReference>
<feature type="signal peptide" evidence="3">
    <location>
        <begin position="1"/>
        <end position="16"/>
    </location>
</feature>
<dbReference type="PROSITE" id="PS00941">
    <property type="entry name" value="CARBOXYLESTERASE_B_2"/>
    <property type="match status" value="1"/>
</dbReference>
<sequence length="540" mass="57490">MKWALSLLFVLPAISASKITLAQNISTTAIIDFALVQGADSGAVTKFLGIPFARAARFALPVAIPVYLGPFNATAYGPSCPAQTISASSLSRRSELDSSPSIRSLIARDTTYSEDCLTINVIRPAGSKPTDNLPVVVWIYGGGFEAGDTVTYDTLGTTVVTRSIALGTPVIYVSMNYRLSAFGFLASAEVARENIGNFGLYDQRVALRWVKKYICNFGGDATKITIWGQSAGSISASLQMLGFGGNTENLFRAAFMQSGAPVSVGPLAKGQKYYDFLVSQTNCTSAASTLKCLRNVSLDVLTAAINNTPNYLSFNGLGLAWLPHVDGTFLQQTPFAQLKAGKFPKIPIVAGNVDDEGTVFSLAQSNLTTDADFTTFVANEYAPAATAAELAAVATNYPSDPTVGSPFDTGSSDVVYPLYKRIAAFQGDIVFQGPRRNFVQTLSGTQKVYSYLSKVLKTASVLGSYHFSDIDTGLLTDYLINFVVALDPNSPSAPGIWPQYTTAAPNLYTFTDTAAPSVTNDTYRADAISNLLALSTSYPV</sequence>
<keyword evidence="2 3" id="KW-0378">Hydrolase</keyword>
<dbReference type="InterPro" id="IPR050309">
    <property type="entry name" value="Type-B_Carboxylest/Lipase"/>
</dbReference>
<dbReference type="PROSITE" id="PS00122">
    <property type="entry name" value="CARBOXYLESTERASE_B_1"/>
    <property type="match status" value="1"/>
</dbReference>
<protein>
    <recommendedName>
        <fullName evidence="3">Carboxylic ester hydrolase</fullName>
        <ecNumber evidence="3">3.1.1.-</ecNumber>
    </recommendedName>
</protein>
<keyword evidence="6" id="KW-1185">Reference proteome</keyword>
<dbReference type="Gene3D" id="3.40.50.1820">
    <property type="entry name" value="alpha/beta hydrolase"/>
    <property type="match status" value="1"/>
</dbReference>
<reference evidence="6" key="1">
    <citation type="submission" date="2014-04" db="EMBL/GenBank/DDBJ databases">
        <title>Evolutionary Origins and Diversification of the Mycorrhizal Mutualists.</title>
        <authorList>
            <consortium name="DOE Joint Genome Institute"/>
            <consortium name="Mycorrhizal Genomics Consortium"/>
            <person name="Kohler A."/>
            <person name="Kuo A."/>
            <person name="Nagy L.G."/>
            <person name="Floudas D."/>
            <person name="Copeland A."/>
            <person name="Barry K.W."/>
            <person name="Cichocki N."/>
            <person name="Veneault-Fourrey C."/>
            <person name="LaButti K."/>
            <person name="Lindquist E.A."/>
            <person name="Lipzen A."/>
            <person name="Lundell T."/>
            <person name="Morin E."/>
            <person name="Murat C."/>
            <person name="Riley R."/>
            <person name="Ohm R."/>
            <person name="Sun H."/>
            <person name="Tunlid A."/>
            <person name="Henrissat B."/>
            <person name="Grigoriev I.V."/>
            <person name="Hibbett D.S."/>
            <person name="Martin F."/>
        </authorList>
    </citation>
    <scope>NUCLEOTIDE SEQUENCE [LARGE SCALE GENOMIC DNA]</scope>
    <source>
        <strain evidence="6">FD-334 SS-4</strain>
    </source>
</reference>
<feature type="domain" description="Carboxylesterase type B" evidence="4">
    <location>
        <begin position="38"/>
        <end position="454"/>
    </location>
</feature>
<evidence type="ECO:0000256" key="1">
    <source>
        <dbReference type="ARBA" id="ARBA00005964"/>
    </source>
</evidence>
<feature type="chain" id="PRO_5005112576" description="Carboxylic ester hydrolase" evidence="3">
    <location>
        <begin position="17"/>
        <end position="540"/>
    </location>
</feature>
<dbReference type="Proteomes" id="UP000054270">
    <property type="component" value="Unassembled WGS sequence"/>
</dbReference>
<evidence type="ECO:0000313" key="5">
    <source>
        <dbReference type="EMBL" id="KJA17322.1"/>
    </source>
</evidence>
<dbReference type="ESTHER" id="9agar-a0a0d2krq7">
    <property type="family name" value="Fungal_carboxylesterase_lipase"/>
</dbReference>
<dbReference type="Pfam" id="PF00135">
    <property type="entry name" value="COesterase"/>
    <property type="match status" value="1"/>
</dbReference>
<organism evidence="5 6">
    <name type="scientific">Hypholoma sublateritium (strain FD-334 SS-4)</name>
    <dbReference type="NCBI Taxonomy" id="945553"/>
    <lineage>
        <taxon>Eukaryota</taxon>
        <taxon>Fungi</taxon>
        <taxon>Dikarya</taxon>
        <taxon>Basidiomycota</taxon>
        <taxon>Agaricomycotina</taxon>
        <taxon>Agaricomycetes</taxon>
        <taxon>Agaricomycetidae</taxon>
        <taxon>Agaricales</taxon>
        <taxon>Agaricineae</taxon>
        <taxon>Strophariaceae</taxon>
        <taxon>Hypholoma</taxon>
    </lineage>
</organism>